<evidence type="ECO:0000313" key="9">
    <source>
        <dbReference type="EMBL" id="MBJ6368553.1"/>
    </source>
</evidence>
<feature type="domain" description="MacB-like periplasmic core" evidence="8">
    <location>
        <begin position="21"/>
        <end position="208"/>
    </location>
</feature>
<organism evidence="9 10">
    <name type="scientific">Snuella sedimenti</name>
    <dbReference type="NCBI Taxonomy" id="2798802"/>
    <lineage>
        <taxon>Bacteria</taxon>
        <taxon>Pseudomonadati</taxon>
        <taxon>Bacteroidota</taxon>
        <taxon>Flavobacteriia</taxon>
        <taxon>Flavobacteriales</taxon>
        <taxon>Flavobacteriaceae</taxon>
        <taxon>Snuella</taxon>
    </lineage>
</organism>
<feature type="transmembrane region" description="Helical" evidence="6">
    <location>
        <begin position="731"/>
        <end position="751"/>
    </location>
</feature>
<proteinExistence type="predicted"/>
<evidence type="ECO:0000256" key="1">
    <source>
        <dbReference type="ARBA" id="ARBA00004651"/>
    </source>
</evidence>
<dbReference type="Pfam" id="PF02687">
    <property type="entry name" value="FtsX"/>
    <property type="match status" value="1"/>
</dbReference>
<feature type="transmembrane region" description="Helical" evidence="6">
    <location>
        <begin position="292"/>
        <end position="318"/>
    </location>
</feature>
<feature type="transmembrane region" description="Helical" evidence="6">
    <location>
        <begin position="763"/>
        <end position="783"/>
    </location>
</feature>
<dbReference type="InterPro" id="IPR025857">
    <property type="entry name" value="MacB_PCD"/>
</dbReference>
<dbReference type="PANTHER" id="PTHR30572:SF18">
    <property type="entry name" value="ABC-TYPE MACROLIDE FAMILY EXPORT SYSTEM PERMEASE COMPONENT 2"/>
    <property type="match status" value="1"/>
</dbReference>
<feature type="transmembrane region" description="Helical" evidence="6">
    <location>
        <begin position="339"/>
        <end position="365"/>
    </location>
</feature>
<reference evidence="9" key="1">
    <citation type="submission" date="2020-12" db="EMBL/GenBank/DDBJ databases">
        <title>Snuella sp. nov., isolated from sediment in Incheon.</title>
        <authorList>
            <person name="Kim W."/>
        </authorList>
    </citation>
    <scope>NUCLEOTIDE SEQUENCE</scope>
    <source>
        <strain evidence="9">CAU 1569</strain>
    </source>
</reference>
<dbReference type="GO" id="GO:0022857">
    <property type="term" value="F:transmembrane transporter activity"/>
    <property type="evidence" value="ECO:0007669"/>
    <property type="project" value="TreeGrafter"/>
</dbReference>
<feature type="transmembrane region" description="Helical" evidence="6">
    <location>
        <begin position="385"/>
        <end position="409"/>
    </location>
</feature>
<evidence type="ECO:0000256" key="5">
    <source>
        <dbReference type="ARBA" id="ARBA00023136"/>
    </source>
</evidence>
<sequence length="802" mass="92093">MLFKILREYFRRITRNYKIYAVSILGMSVAIIASFHIYHFVYKELSVDKFHEKREDIYRVIKKPINSNFLVAESPFPLGPLLKETLPQVNNYARFLNDYDRIIKIGENTIKDEVSYIDPSFFELFNFSLKQGRLEEFEETPNGIIISQNAALSLFGKQDAIGKTLTLLKDYSSETKDVVVIGILNDIPETSTIKSNFLININSYKTNVTEEMKWVTVGAPVLFIHIPKVDDLNFISSKAGELTFVNMKKGFKIGLGEDMDKPYYQFELQPLNDVYMHSENVTRQKIKGDFQFLKIIVLVGLLMLFLAISNYIIMNLGLNMNRAEEFNMRRYLGISKAGVCIQLIMESLINTFICFALTFLTYPILGKFISYILGFNYHLSFTDDLIFIASYFLIIVFLGIAIGGLEFLFSYNSIFKSKANNHGSANSKKILIGFQLFIFIGLIICILFVRKQVDYIQERDLGFSVNNVVHISTRNDKELKPFLETKSYVKSTSYSQLLYTPSFGTAPLINTKTQQVTDVILHRGDQNFLKTNNVKLLYGKNLSNQASYNTSQINDEQNGSLTEVLVSETFVRKANLKEPIGQVFNLENYKFVIIGVVNDVQNIPLYYPIQPLVVMNIDYNGWYYGSLVVSYQDGYRKQLESDIRAFFTEKGIDSAFLDEVVFQYDLNDIYKKELQLKRLLEAFTVIVLFISLLGLVAISLFITESKTKEIGIRKVNGATINEIMLMLNKDFIKWVAIAFVIACPIAYYAMHKWLENFAYKTELSWWVFALAGLFTLLIALLTVSWQTYRAATSNPVESLRDE</sequence>
<feature type="transmembrane region" description="Helical" evidence="6">
    <location>
        <begin position="682"/>
        <end position="703"/>
    </location>
</feature>
<dbReference type="AlphaFoldDB" id="A0A8J7IHL0"/>
<keyword evidence="5 6" id="KW-0472">Membrane</keyword>
<evidence type="ECO:0000256" key="4">
    <source>
        <dbReference type="ARBA" id="ARBA00022989"/>
    </source>
</evidence>
<comment type="subcellular location">
    <subcellularLocation>
        <location evidence="1">Cell membrane</location>
        <topology evidence="1">Multi-pass membrane protein</topology>
    </subcellularLocation>
</comment>
<dbReference type="Pfam" id="PF12704">
    <property type="entry name" value="MacB_PCD"/>
    <property type="match status" value="2"/>
</dbReference>
<dbReference type="InterPro" id="IPR003838">
    <property type="entry name" value="ABC3_permease_C"/>
</dbReference>
<evidence type="ECO:0000256" key="6">
    <source>
        <dbReference type="SAM" id="Phobius"/>
    </source>
</evidence>
<protein>
    <submittedName>
        <fullName evidence="9">ABC transporter permease</fullName>
    </submittedName>
</protein>
<gene>
    <name evidence="9" type="ORF">JF259_10685</name>
</gene>
<evidence type="ECO:0000259" key="8">
    <source>
        <dbReference type="Pfam" id="PF12704"/>
    </source>
</evidence>
<keyword evidence="2" id="KW-1003">Cell membrane</keyword>
<dbReference type="PANTHER" id="PTHR30572">
    <property type="entry name" value="MEMBRANE COMPONENT OF TRANSPORTER-RELATED"/>
    <property type="match status" value="1"/>
</dbReference>
<feature type="domain" description="MacB-like periplasmic core" evidence="8">
    <location>
        <begin position="501"/>
        <end position="644"/>
    </location>
</feature>
<feature type="domain" description="ABC3 transporter permease C-terminal" evidence="7">
    <location>
        <begin position="683"/>
        <end position="795"/>
    </location>
</feature>
<evidence type="ECO:0000256" key="3">
    <source>
        <dbReference type="ARBA" id="ARBA00022692"/>
    </source>
</evidence>
<dbReference type="Proteomes" id="UP000610931">
    <property type="component" value="Unassembled WGS sequence"/>
</dbReference>
<evidence type="ECO:0000259" key="7">
    <source>
        <dbReference type="Pfam" id="PF02687"/>
    </source>
</evidence>
<feature type="transmembrane region" description="Helical" evidence="6">
    <location>
        <begin position="20"/>
        <end position="41"/>
    </location>
</feature>
<accession>A0A8J7IHL0</accession>
<name>A0A8J7IHL0_9FLAO</name>
<dbReference type="InterPro" id="IPR050250">
    <property type="entry name" value="Macrolide_Exporter_MacB"/>
</dbReference>
<dbReference type="EMBL" id="JAELVQ010000012">
    <property type="protein sequence ID" value="MBJ6368553.1"/>
    <property type="molecule type" value="Genomic_DNA"/>
</dbReference>
<keyword evidence="3 6" id="KW-0812">Transmembrane</keyword>
<keyword evidence="4 6" id="KW-1133">Transmembrane helix</keyword>
<evidence type="ECO:0000313" key="10">
    <source>
        <dbReference type="Proteomes" id="UP000610931"/>
    </source>
</evidence>
<evidence type="ECO:0000256" key="2">
    <source>
        <dbReference type="ARBA" id="ARBA00022475"/>
    </source>
</evidence>
<keyword evidence="10" id="KW-1185">Reference proteome</keyword>
<feature type="transmembrane region" description="Helical" evidence="6">
    <location>
        <begin position="430"/>
        <end position="449"/>
    </location>
</feature>
<dbReference type="GO" id="GO:0005886">
    <property type="term" value="C:plasma membrane"/>
    <property type="evidence" value="ECO:0007669"/>
    <property type="project" value="UniProtKB-SubCell"/>
</dbReference>
<comment type="caution">
    <text evidence="9">The sequence shown here is derived from an EMBL/GenBank/DDBJ whole genome shotgun (WGS) entry which is preliminary data.</text>
</comment>
<dbReference type="RefSeq" id="WP_199115315.1">
    <property type="nucleotide sequence ID" value="NZ_JAELVQ010000012.1"/>
</dbReference>